<gene>
    <name evidence="2" type="ORF">SARC_02036</name>
</gene>
<evidence type="ECO:0000256" key="1">
    <source>
        <dbReference type="SAM" id="MobiDB-lite"/>
    </source>
</evidence>
<dbReference type="AlphaFoldDB" id="A0A0L0G9V4"/>
<organism evidence="2 3">
    <name type="scientific">Sphaeroforma arctica JP610</name>
    <dbReference type="NCBI Taxonomy" id="667725"/>
    <lineage>
        <taxon>Eukaryota</taxon>
        <taxon>Ichthyosporea</taxon>
        <taxon>Ichthyophonida</taxon>
        <taxon>Sphaeroforma</taxon>
    </lineage>
</organism>
<dbReference type="Proteomes" id="UP000054560">
    <property type="component" value="Unassembled WGS sequence"/>
</dbReference>
<dbReference type="RefSeq" id="XP_014159714.1">
    <property type="nucleotide sequence ID" value="XM_014304239.1"/>
</dbReference>
<reference evidence="2 3" key="1">
    <citation type="submission" date="2011-02" db="EMBL/GenBank/DDBJ databases">
        <title>The Genome Sequence of Sphaeroforma arctica JP610.</title>
        <authorList>
            <consortium name="The Broad Institute Genome Sequencing Platform"/>
            <person name="Russ C."/>
            <person name="Cuomo C."/>
            <person name="Young S.K."/>
            <person name="Zeng Q."/>
            <person name="Gargeya S."/>
            <person name="Alvarado L."/>
            <person name="Berlin A."/>
            <person name="Chapman S.B."/>
            <person name="Chen Z."/>
            <person name="Freedman E."/>
            <person name="Gellesch M."/>
            <person name="Goldberg J."/>
            <person name="Griggs A."/>
            <person name="Gujja S."/>
            <person name="Heilman E."/>
            <person name="Heiman D."/>
            <person name="Howarth C."/>
            <person name="Mehta T."/>
            <person name="Neiman D."/>
            <person name="Pearson M."/>
            <person name="Roberts A."/>
            <person name="Saif S."/>
            <person name="Shea T."/>
            <person name="Shenoy N."/>
            <person name="Sisk P."/>
            <person name="Stolte C."/>
            <person name="Sykes S."/>
            <person name="White J."/>
            <person name="Yandava C."/>
            <person name="Burger G."/>
            <person name="Gray M.W."/>
            <person name="Holland P.W.H."/>
            <person name="King N."/>
            <person name="Lang F.B.F."/>
            <person name="Roger A.J."/>
            <person name="Ruiz-Trillo I."/>
            <person name="Haas B."/>
            <person name="Nusbaum C."/>
            <person name="Birren B."/>
        </authorList>
    </citation>
    <scope>NUCLEOTIDE SEQUENCE [LARGE SCALE GENOMIC DNA]</scope>
    <source>
        <strain evidence="2 3">JP610</strain>
    </source>
</reference>
<evidence type="ECO:0000313" key="2">
    <source>
        <dbReference type="EMBL" id="KNC85812.1"/>
    </source>
</evidence>
<keyword evidence="3" id="KW-1185">Reference proteome</keyword>
<feature type="compositionally biased region" description="Basic and acidic residues" evidence="1">
    <location>
        <begin position="220"/>
        <end position="250"/>
    </location>
</feature>
<accession>A0A0L0G9V4</accession>
<dbReference type="GeneID" id="25902540"/>
<name>A0A0L0G9V4_9EUKA</name>
<proteinExistence type="predicted"/>
<evidence type="ECO:0000313" key="3">
    <source>
        <dbReference type="Proteomes" id="UP000054560"/>
    </source>
</evidence>
<protein>
    <submittedName>
        <fullName evidence="2">Uncharacterized protein</fullName>
    </submittedName>
</protein>
<feature type="region of interest" description="Disordered" evidence="1">
    <location>
        <begin position="199"/>
        <end position="259"/>
    </location>
</feature>
<sequence>MGRPGHAGADNYTERKYFSQEKYMKSLSLIAIVAAALCVMDCHTGATSINHIRRQDDDCAFIVSIDGGNLFVTGAMTGETGGGEATADKMCIYYFKPDTAGEESSYTGSTWPYVIVPKREDSDSACNIQFESDLEKSKLKGRVSINEDSDALLINGRHVYFFTKDEDNDLCTGNSGTWASIDEDGDTTEGAYEVEPLKNAKNIVVGDNGDQNDNDNDDGDGSKNESDGENNDKDNDKENNSINDGDKDSDQNDDDEDDE</sequence>
<dbReference type="EMBL" id="KQ241683">
    <property type="protein sequence ID" value="KNC85812.1"/>
    <property type="molecule type" value="Genomic_DNA"/>
</dbReference>
<feature type="compositionally biased region" description="Acidic residues" evidence="1">
    <location>
        <begin position="210"/>
        <end position="219"/>
    </location>
</feature>